<dbReference type="Proteomes" id="UP001186974">
    <property type="component" value="Unassembled WGS sequence"/>
</dbReference>
<reference evidence="1" key="1">
    <citation type="submission" date="2024-09" db="EMBL/GenBank/DDBJ databases">
        <title>Black Yeasts Isolated from many extreme environments.</title>
        <authorList>
            <person name="Coleine C."/>
            <person name="Stajich J.E."/>
            <person name="Selbmann L."/>
        </authorList>
    </citation>
    <scope>NUCLEOTIDE SEQUENCE</scope>
    <source>
        <strain evidence="1">CCFEE 5737</strain>
    </source>
</reference>
<name>A0ACC3DVS6_9PEZI</name>
<protein>
    <submittedName>
        <fullName evidence="1">Uncharacterized protein</fullName>
    </submittedName>
</protein>
<gene>
    <name evidence="1" type="ORF">LTS18_012341</name>
</gene>
<sequence length="263" mass="28536">PAPIRPTQHTFGDDFDTGFDDMEEARAADDDKLDDDEFFSSHHREGADEFNPTFDSPSASKSNTAASQQTMPMNQSSTIASWGGESSFGNFAPMDQSTTSGLRGGDSFNDFDNMTHSFMQSKPVYSPQPQQPATNHDWDALFSGLDNPNPSTSLGHSQQAAPQPSSSTSTQQQQSHSEAAQSSSSAFTPGFTSATQTVESEKGKENEGQLPQLGRTLSAGTEHDDPILKDLTGMGYPRSKALSALERFDYDKQKAAEYLLEQQ</sequence>
<keyword evidence="2" id="KW-1185">Reference proteome</keyword>
<evidence type="ECO:0000313" key="1">
    <source>
        <dbReference type="EMBL" id="KAK3080874.1"/>
    </source>
</evidence>
<comment type="caution">
    <text evidence="1">The sequence shown here is derived from an EMBL/GenBank/DDBJ whole genome shotgun (WGS) entry which is preliminary data.</text>
</comment>
<proteinExistence type="predicted"/>
<organism evidence="1 2">
    <name type="scientific">Coniosporium uncinatum</name>
    <dbReference type="NCBI Taxonomy" id="93489"/>
    <lineage>
        <taxon>Eukaryota</taxon>
        <taxon>Fungi</taxon>
        <taxon>Dikarya</taxon>
        <taxon>Ascomycota</taxon>
        <taxon>Pezizomycotina</taxon>
        <taxon>Dothideomycetes</taxon>
        <taxon>Dothideomycetes incertae sedis</taxon>
        <taxon>Coniosporium</taxon>
    </lineage>
</organism>
<feature type="non-terminal residue" evidence="1">
    <location>
        <position position="1"/>
    </location>
</feature>
<dbReference type="EMBL" id="JAWDJW010000368">
    <property type="protein sequence ID" value="KAK3080874.1"/>
    <property type="molecule type" value="Genomic_DNA"/>
</dbReference>
<evidence type="ECO:0000313" key="2">
    <source>
        <dbReference type="Proteomes" id="UP001186974"/>
    </source>
</evidence>
<accession>A0ACC3DVS6</accession>